<sequence length="31" mass="3551">MLTITISMCFQSRVFAQRITDSVMKTTVENV</sequence>
<protein>
    <submittedName>
        <fullName evidence="1">Uncharacterized protein</fullName>
    </submittedName>
</protein>
<name>A0A0A8ZUE7_ARUDO</name>
<proteinExistence type="predicted"/>
<organism evidence="1">
    <name type="scientific">Arundo donax</name>
    <name type="common">Giant reed</name>
    <name type="synonym">Donax arundinaceus</name>
    <dbReference type="NCBI Taxonomy" id="35708"/>
    <lineage>
        <taxon>Eukaryota</taxon>
        <taxon>Viridiplantae</taxon>
        <taxon>Streptophyta</taxon>
        <taxon>Embryophyta</taxon>
        <taxon>Tracheophyta</taxon>
        <taxon>Spermatophyta</taxon>
        <taxon>Magnoliopsida</taxon>
        <taxon>Liliopsida</taxon>
        <taxon>Poales</taxon>
        <taxon>Poaceae</taxon>
        <taxon>PACMAD clade</taxon>
        <taxon>Arundinoideae</taxon>
        <taxon>Arundineae</taxon>
        <taxon>Arundo</taxon>
    </lineage>
</organism>
<dbReference type="AlphaFoldDB" id="A0A0A8ZUE7"/>
<accession>A0A0A8ZUE7</accession>
<reference evidence="1" key="1">
    <citation type="submission" date="2014-09" db="EMBL/GenBank/DDBJ databases">
        <authorList>
            <person name="Magalhaes I.L.F."/>
            <person name="Oliveira U."/>
            <person name="Santos F.R."/>
            <person name="Vidigal T.H.D.A."/>
            <person name="Brescovit A.D."/>
            <person name="Santos A.J."/>
        </authorList>
    </citation>
    <scope>NUCLEOTIDE SEQUENCE</scope>
    <source>
        <tissue evidence="1">Shoot tissue taken approximately 20 cm above the soil surface</tissue>
    </source>
</reference>
<dbReference type="EMBL" id="GBRH01254881">
    <property type="protein sequence ID" value="JAD43014.1"/>
    <property type="molecule type" value="Transcribed_RNA"/>
</dbReference>
<evidence type="ECO:0000313" key="1">
    <source>
        <dbReference type="EMBL" id="JAD43014.1"/>
    </source>
</evidence>
<reference evidence="1" key="2">
    <citation type="journal article" date="2015" name="Data Brief">
        <title>Shoot transcriptome of the giant reed, Arundo donax.</title>
        <authorList>
            <person name="Barrero R.A."/>
            <person name="Guerrero F.D."/>
            <person name="Moolhuijzen P."/>
            <person name="Goolsby J.A."/>
            <person name="Tidwell J."/>
            <person name="Bellgard S.E."/>
            <person name="Bellgard M.I."/>
        </authorList>
    </citation>
    <scope>NUCLEOTIDE SEQUENCE</scope>
    <source>
        <tissue evidence="1">Shoot tissue taken approximately 20 cm above the soil surface</tissue>
    </source>
</reference>